<sequence length="198" mass="21488">MTNHRSRAYRISILALFIAIVAIQNVIPFLGYIPIGPFSIAIIQVTVVIAAVTLGPRDGMIVGLTWGLINWVRAFAWPTSPLAVYVLVNPLVSVVPRALVGLISGWLFLRLVRGDRHQAKLWQLAIAGLSGALVNTILVLGLMWVMYLFGLVPLAKMHIDALMPFLLGIMATNGIPEAILSMIVVPAVAKPLLRIIGK</sequence>
<dbReference type="Proteomes" id="UP001597252">
    <property type="component" value="Unassembled WGS sequence"/>
</dbReference>
<reference evidence="3" key="1">
    <citation type="journal article" date="2019" name="Int. J. Syst. Evol. Microbiol.">
        <title>The Global Catalogue of Microorganisms (GCM) 10K type strain sequencing project: providing services to taxonomists for standard genome sequencing and annotation.</title>
        <authorList>
            <consortium name="The Broad Institute Genomics Platform"/>
            <consortium name="The Broad Institute Genome Sequencing Center for Infectious Disease"/>
            <person name="Wu L."/>
            <person name="Ma J."/>
        </authorList>
    </citation>
    <scope>NUCLEOTIDE SEQUENCE [LARGE SCALE GENOMIC DNA]</scope>
    <source>
        <strain evidence="3">CCM 8903</strain>
    </source>
</reference>
<dbReference type="InterPro" id="IPR024529">
    <property type="entry name" value="ECF_trnsprt_substrate-spec"/>
</dbReference>
<gene>
    <name evidence="2" type="ORF">ACFQ5J_09645</name>
</gene>
<organism evidence="2 3">
    <name type="scientific">Lacticaseibacillus baoqingensis</name>
    <dbReference type="NCBI Taxonomy" id="2486013"/>
    <lineage>
        <taxon>Bacteria</taxon>
        <taxon>Bacillati</taxon>
        <taxon>Bacillota</taxon>
        <taxon>Bacilli</taxon>
        <taxon>Lactobacillales</taxon>
        <taxon>Lactobacillaceae</taxon>
        <taxon>Lacticaseibacillus</taxon>
    </lineage>
</organism>
<accession>A0ABW4E6G0</accession>
<name>A0ABW4E6G0_9LACO</name>
<dbReference type="EMBL" id="JBHTON010000029">
    <property type="protein sequence ID" value="MFD1485492.1"/>
    <property type="molecule type" value="Genomic_DNA"/>
</dbReference>
<protein>
    <submittedName>
        <fullName evidence="2">ECF transporter S component</fullName>
    </submittedName>
</protein>
<feature type="transmembrane region" description="Helical" evidence="1">
    <location>
        <begin position="12"/>
        <end position="32"/>
    </location>
</feature>
<keyword evidence="1" id="KW-0812">Transmembrane</keyword>
<feature type="transmembrane region" description="Helical" evidence="1">
    <location>
        <begin position="38"/>
        <end position="56"/>
    </location>
</feature>
<evidence type="ECO:0000256" key="1">
    <source>
        <dbReference type="SAM" id="Phobius"/>
    </source>
</evidence>
<dbReference type="Pfam" id="PF12822">
    <property type="entry name" value="ECF_trnsprt"/>
    <property type="match status" value="1"/>
</dbReference>
<evidence type="ECO:0000313" key="2">
    <source>
        <dbReference type="EMBL" id="MFD1485492.1"/>
    </source>
</evidence>
<proteinExistence type="predicted"/>
<feature type="transmembrane region" description="Helical" evidence="1">
    <location>
        <begin position="124"/>
        <end position="149"/>
    </location>
</feature>
<evidence type="ECO:0000313" key="3">
    <source>
        <dbReference type="Proteomes" id="UP001597252"/>
    </source>
</evidence>
<keyword evidence="1" id="KW-1133">Transmembrane helix</keyword>
<dbReference type="RefSeq" id="WP_125751136.1">
    <property type="nucleotide sequence ID" value="NZ_JBHTON010000029.1"/>
</dbReference>
<dbReference type="Gene3D" id="1.10.1760.20">
    <property type="match status" value="1"/>
</dbReference>
<feature type="transmembrane region" description="Helical" evidence="1">
    <location>
        <begin position="94"/>
        <end position="112"/>
    </location>
</feature>
<keyword evidence="3" id="KW-1185">Reference proteome</keyword>
<comment type="caution">
    <text evidence="2">The sequence shown here is derived from an EMBL/GenBank/DDBJ whole genome shotgun (WGS) entry which is preliminary data.</text>
</comment>
<feature type="transmembrane region" description="Helical" evidence="1">
    <location>
        <begin position="161"/>
        <end position="189"/>
    </location>
</feature>
<keyword evidence="1" id="KW-0472">Membrane</keyword>